<protein>
    <submittedName>
        <fullName evidence="1">Uncharacterized protein</fullName>
    </submittedName>
</protein>
<sequence length="511" mass="58201">MKKYLRGTDILVDNWLFMVVAGFLSQEVDPREQWSWVGVNNNATAKGKIDAGVFQLDSLVNLIEQLVFTNSIHVIGSWISSWAYMNTRLNQLLDISSEQFITPVEFDEKHEESKSYWLTQLLTNKELEGYVRKGIQDYENKIEKSPFKFWSQVVSGTADYLALAEKFDLTYSPHPARSGFLRSGKWHPIISDLQLPEGPSKFKNIIDESRIRLHSKIRETDIINQLIVKIPSIAMLCIAESSENKSPIDIALELRRNSEMKNLRMFLHELTKSANEELLPYDVFEKEKFMKDIIKNVEKEILDIKKIQPDRSPTQINLNYFHCKKIDTKDGVTSINSRNHSGLISKLLLTSSKRTDKIIKEKLRIGHAAIHQYNSWINGDMFKVRDKHVVIKKANIHMGDNIKGNSIKVESGGNISGGTFNQHFDNSEHINIDFNELLKQLVHLLASLKTEASEKEHFDQCSIISESISEVEAGNKSKALSTLKKAGKWTFNIATQVGAGLITEILKGKVT</sequence>
<organism evidence="1 2">
    <name type="scientific">Splendidivirga corallicola</name>
    <dbReference type="NCBI Taxonomy" id="3051826"/>
    <lineage>
        <taxon>Bacteria</taxon>
        <taxon>Pseudomonadati</taxon>
        <taxon>Bacteroidota</taxon>
        <taxon>Cytophagia</taxon>
        <taxon>Cytophagales</taxon>
        <taxon>Splendidivirgaceae</taxon>
        <taxon>Splendidivirga</taxon>
    </lineage>
</organism>
<accession>A0ABT8KXK6</accession>
<evidence type="ECO:0000313" key="1">
    <source>
        <dbReference type="EMBL" id="MDN5204899.1"/>
    </source>
</evidence>
<name>A0ABT8KXK6_9BACT</name>
<gene>
    <name evidence="1" type="ORF">QQ008_26140</name>
</gene>
<evidence type="ECO:0000313" key="2">
    <source>
        <dbReference type="Proteomes" id="UP001172082"/>
    </source>
</evidence>
<dbReference type="Proteomes" id="UP001172082">
    <property type="component" value="Unassembled WGS sequence"/>
</dbReference>
<comment type="caution">
    <text evidence="1">The sequence shown here is derived from an EMBL/GenBank/DDBJ whole genome shotgun (WGS) entry which is preliminary data.</text>
</comment>
<dbReference type="RefSeq" id="WP_346754918.1">
    <property type="nucleotide sequence ID" value="NZ_JAUJEA010000013.1"/>
</dbReference>
<keyword evidence="2" id="KW-1185">Reference proteome</keyword>
<dbReference type="EMBL" id="JAUJEA010000013">
    <property type="protein sequence ID" value="MDN5204899.1"/>
    <property type="molecule type" value="Genomic_DNA"/>
</dbReference>
<reference evidence="1" key="1">
    <citation type="submission" date="2023-06" db="EMBL/GenBank/DDBJ databases">
        <title>Genomic of Parafulvivirga corallium.</title>
        <authorList>
            <person name="Wang G."/>
        </authorList>
    </citation>
    <scope>NUCLEOTIDE SEQUENCE</scope>
    <source>
        <strain evidence="1">BMA10</strain>
    </source>
</reference>
<proteinExistence type="predicted"/>